<dbReference type="EMBL" id="MKFT01000006">
    <property type="protein sequence ID" value="OHY94328.1"/>
    <property type="molecule type" value="Genomic_DNA"/>
</dbReference>
<dbReference type="PANTHER" id="PTHR38595:SF1">
    <property type="entry name" value="TYPE VI SECRETION SYSTEM COMPONENT TSSE1"/>
    <property type="match status" value="1"/>
</dbReference>
<dbReference type="RefSeq" id="WP_010452256.1">
    <property type="nucleotide sequence ID" value="NZ_CP174457.1"/>
</dbReference>
<dbReference type="PANTHER" id="PTHR38595">
    <property type="entry name" value="CYTOPLASMIC PROTEIN-RELATED"/>
    <property type="match status" value="1"/>
</dbReference>
<dbReference type="OrthoDB" id="119583at2"/>
<dbReference type="NCBIfam" id="TIGR03357">
    <property type="entry name" value="VI_zyme"/>
    <property type="match status" value="1"/>
</dbReference>
<reference evidence="2 5" key="2">
    <citation type="submission" date="2019-08" db="EMBL/GenBank/DDBJ databases">
        <title>Draft genome sequencing and comparative genomics of hatchery-associated Vibrios.</title>
        <authorList>
            <person name="Kehlet-Delgado H."/>
            <person name="Mueller R.S."/>
        </authorList>
    </citation>
    <scope>NUCLEOTIDE SEQUENCE [LARGE SCALE GENOMIC DNA]</scope>
    <source>
        <strain evidence="2 5">00-78-3</strain>
    </source>
</reference>
<dbReference type="Proteomes" id="UP000180133">
    <property type="component" value="Unassembled WGS sequence"/>
</dbReference>
<name>A0A2K7SWZ0_9VIBR</name>
<protein>
    <submittedName>
        <fullName evidence="3">Lysozyme</fullName>
    </submittedName>
    <submittedName>
        <fullName evidence="2">Type VI secretion system baseplate subunit TssE</fullName>
    </submittedName>
</protein>
<evidence type="ECO:0000313" key="4">
    <source>
        <dbReference type="Proteomes" id="UP000180133"/>
    </source>
</evidence>
<dbReference type="Pfam" id="PF04965">
    <property type="entry name" value="GPW_gp25"/>
    <property type="match status" value="1"/>
</dbReference>
<evidence type="ECO:0000313" key="5">
    <source>
        <dbReference type="Proteomes" id="UP000572072"/>
    </source>
</evidence>
<dbReference type="Proteomes" id="UP000572072">
    <property type="component" value="Unassembled WGS sequence"/>
</dbReference>
<feature type="domain" description="IraD/Gp25-like" evidence="1">
    <location>
        <begin position="32"/>
        <end position="123"/>
    </location>
</feature>
<evidence type="ECO:0000313" key="2">
    <source>
        <dbReference type="EMBL" id="NOH47436.1"/>
    </source>
</evidence>
<sequence length="153" mass="16977">MVGASIIDKLIDSEPSSRIEKDFPITQQCVLDNLLRDLEAMLNSRIGWAALPDDLLELRYSILNYGLPDFSSMPYSSQDGQKQLCDIVSTAIKEFEPRLKEVSVSIANENNSIDRSLSLRIGAVCLIDKSMHKVTFNSAIEPVSLGMKLSKAK</sequence>
<proteinExistence type="predicted"/>
<accession>A0A2K7SWZ0</accession>
<dbReference type="InterPro" id="IPR017737">
    <property type="entry name" value="TssE1-like"/>
</dbReference>
<dbReference type="EMBL" id="VTYN01000004">
    <property type="protein sequence ID" value="NOH47436.1"/>
    <property type="molecule type" value="Genomic_DNA"/>
</dbReference>
<dbReference type="AlphaFoldDB" id="A0A2K7SWZ0"/>
<dbReference type="InterPro" id="IPR007048">
    <property type="entry name" value="IraD/Gp25-like"/>
</dbReference>
<reference evidence="3 4" key="1">
    <citation type="submission" date="2016-09" db="EMBL/GenBank/DDBJ databases">
        <title>Isolation, identification and antibiotic sensitivity analysis of bacterial pathogen from juvenile Hippocampus erectus with tail-rotted disease.</title>
        <authorList>
            <person name="Yang Q."/>
        </authorList>
    </citation>
    <scope>NUCLEOTIDE SEQUENCE [LARGE SCALE GENOMIC DNA]</scope>
    <source>
        <strain evidence="3 4">HM-10</strain>
    </source>
</reference>
<gene>
    <name evidence="2" type="primary">tssE</name>
    <name evidence="3" type="ORF">BI375_17045</name>
    <name evidence="2" type="ORF">F0262_05110</name>
</gene>
<organism evidence="2 5">
    <name type="scientific">Vibrio rotiferianus</name>
    <dbReference type="NCBI Taxonomy" id="190895"/>
    <lineage>
        <taxon>Bacteria</taxon>
        <taxon>Pseudomonadati</taxon>
        <taxon>Pseudomonadota</taxon>
        <taxon>Gammaproteobacteria</taxon>
        <taxon>Vibrionales</taxon>
        <taxon>Vibrionaceae</taxon>
        <taxon>Vibrio</taxon>
    </lineage>
</organism>
<comment type="caution">
    <text evidence="2">The sequence shown here is derived from an EMBL/GenBank/DDBJ whole genome shotgun (WGS) entry which is preliminary data.</text>
</comment>
<evidence type="ECO:0000259" key="1">
    <source>
        <dbReference type="Pfam" id="PF04965"/>
    </source>
</evidence>
<dbReference type="SUPFAM" id="SSF160719">
    <property type="entry name" value="gpW/gp25-like"/>
    <property type="match status" value="1"/>
</dbReference>
<evidence type="ECO:0000313" key="3">
    <source>
        <dbReference type="EMBL" id="OHY94328.1"/>
    </source>
</evidence>
<dbReference type="InterPro" id="IPR053176">
    <property type="entry name" value="T6SS_TssE1-like"/>
</dbReference>
<keyword evidence="4" id="KW-1185">Reference proteome</keyword>